<accession>A0A452RVG0</accession>
<feature type="region of interest" description="Disordered" evidence="1">
    <location>
        <begin position="151"/>
        <end position="354"/>
    </location>
</feature>
<reference evidence="2" key="3">
    <citation type="submission" date="2025-09" db="UniProtKB">
        <authorList>
            <consortium name="Ensembl"/>
        </authorList>
    </citation>
    <scope>IDENTIFICATION</scope>
</reference>
<proteinExistence type="predicted"/>
<feature type="compositionally biased region" description="Pro residues" evidence="1">
    <location>
        <begin position="327"/>
        <end position="340"/>
    </location>
</feature>
<evidence type="ECO:0000313" key="3">
    <source>
        <dbReference type="Proteomes" id="UP000291022"/>
    </source>
</evidence>
<dbReference type="AlphaFoldDB" id="A0A452RVG0"/>
<keyword evidence="3" id="KW-1185">Reference proteome</keyword>
<feature type="compositionally biased region" description="Low complexity" evidence="1">
    <location>
        <begin position="219"/>
        <end position="228"/>
    </location>
</feature>
<protein>
    <submittedName>
        <fullName evidence="2">Uncharacterized protein</fullName>
    </submittedName>
</protein>
<feature type="compositionally biased region" description="Pro residues" evidence="1">
    <location>
        <begin position="15"/>
        <end position="29"/>
    </location>
</feature>
<feature type="compositionally biased region" description="Basic and acidic residues" evidence="1">
    <location>
        <begin position="176"/>
        <end position="185"/>
    </location>
</feature>
<organism evidence="2 3">
    <name type="scientific">Ursus americanus</name>
    <name type="common">American black bear</name>
    <name type="synonym">Euarctos americanus</name>
    <dbReference type="NCBI Taxonomy" id="9643"/>
    <lineage>
        <taxon>Eukaryota</taxon>
        <taxon>Metazoa</taxon>
        <taxon>Chordata</taxon>
        <taxon>Craniata</taxon>
        <taxon>Vertebrata</taxon>
        <taxon>Euteleostomi</taxon>
        <taxon>Mammalia</taxon>
        <taxon>Eutheria</taxon>
        <taxon>Laurasiatheria</taxon>
        <taxon>Carnivora</taxon>
        <taxon>Caniformia</taxon>
        <taxon>Ursidae</taxon>
        <taxon>Ursus</taxon>
    </lineage>
</organism>
<dbReference type="OMA" id="DWTRSAP"/>
<evidence type="ECO:0000256" key="1">
    <source>
        <dbReference type="SAM" id="MobiDB-lite"/>
    </source>
</evidence>
<reference evidence="2" key="2">
    <citation type="submission" date="2025-08" db="UniProtKB">
        <authorList>
            <consortium name="Ensembl"/>
        </authorList>
    </citation>
    <scope>IDENTIFICATION</scope>
</reference>
<feature type="compositionally biased region" description="Basic residues" evidence="1">
    <location>
        <begin position="153"/>
        <end position="162"/>
    </location>
</feature>
<sequence>MGCLLAAHPAHGRLQPPPQFPLRPSPPNPAQGEELVLGPQAAASASGGRRGTLKGATRAPGCIWEGVHRGSEGGAGGRFPGARPPYLQGPDLLLGEVVGHGALGTQPAQAADGDVDELLELPALLQRPAGCGPGAPVRGRRVPPAAALLLLPHPRRAQRRSIHASASGPRGGRGGEPGRRGRLGRESASGEDWTRSAPRRSRSPDARTTGRRERRSRPPSRGGKAKAAATRRLRLPQLLSGSRGRVRVAGHAGTCSPRRAPAARPAPSGPGSAPGARSPVRLGPDLPPPRRARAVRDRPASAAREWLLRASSSPGRPEPGEPRLPALSPPPTTPLPPPAWGLPTTPGWGGAGAGGWASCNSAAAAQPLEDGDSGGSRISMWV</sequence>
<reference evidence="3" key="1">
    <citation type="submission" date="2016-06" db="EMBL/GenBank/DDBJ databases">
        <title>De novo assembly and RNA-Seq shows season-dependent expression and editing in black bear kidneys.</title>
        <authorList>
            <person name="Korstanje R."/>
            <person name="Srivastava A."/>
            <person name="Sarsani V.K."/>
            <person name="Sheehan S.M."/>
            <person name="Seger R.L."/>
            <person name="Barter M.E."/>
            <person name="Lindqvist C."/>
            <person name="Brody L.C."/>
            <person name="Mullikin J.C."/>
        </authorList>
    </citation>
    <scope>NUCLEOTIDE SEQUENCE [LARGE SCALE GENOMIC DNA]</scope>
</reference>
<name>A0A452RVG0_URSAM</name>
<feature type="compositionally biased region" description="Basic and acidic residues" evidence="1">
    <location>
        <begin position="202"/>
        <end position="211"/>
    </location>
</feature>
<feature type="compositionally biased region" description="Low complexity" evidence="1">
    <location>
        <begin position="300"/>
        <end position="315"/>
    </location>
</feature>
<feature type="region of interest" description="Disordered" evidence="1">
    <location>
        <begin position="1"/>
        <end position="56"/>
    </location>
</feature>
<dbReference type="Ensembl" id="ENSUAMT00000026184.1">
    <property type="protein sequence ID" value="ENSUAMP00000023438.1"/>
    <property type="gene ID" value="ENSUAMG00000018367.1"/>
</dbReference>
<dbReference type="Proteomes" id="UP000291022">
    <property type="component" value="Unassembled WGS sequence"/>
</dbReference>
<dbReference type="GeneTree" id="ENSGT00550000076505"/>
<feature type="compositionally biased region" description="Low complexity" evidence="1">
    <location>
        <begin position="256"/>
        <end position="284"/>
    </location>
</feature>
<evidence type="ECO:0000313" key="2">
    <source>
        <dbReference type="Ensembl" id="ENSUAMP00000023438.1"/>
    </source>
</evidence>